<reference evidence="2 3" key="1">
    <citation type="submission" date="2023-01" db="EMBL/GenBank/DDBJ databases">
        <title>Novel species of the genus Vogesella isolated from rivers.</title>
        <authorList>
            <person name="Lu H."/>
        </authorList>
    </citation>
    <scope>NUCLEOTIDE SEQUENCE [LARGE SCALE GENOMIC DNA]</scope>
    <source>
        <strain evidence="2 3">DC21W</strain>
    </source>
</reference>
<dbReference type="EMBL" id="JAQQLF010000033">
    <property type="protein sequence ID" value="MDC7719128.1"/>
    <property type="molecule type" value="Genomic_DNA"/>
</dbReference>
<dbReference type="Pfam" id="PF03473">
    <property type="entry name" value="MOSC"/>
    <property type="match status" value="1"/>
</dbReference>
<accession>A0ABT5J2P0</accession>
<dbReference type="InterPro" id="IPR005303">
    <property type="entry name" value="MOCOS_middle"/>
</dbReference>
<dbReference type="InterPro" id="IPR005302">
    <property type="entry name" value="MoCF_Sase_C"/>
</dbReference>
<evidence type="ECO:0000259" key="1">
    <source>
        <dbReference type="PROSITE" id="PS51340"/>
    </source>
</evidence>
<evidence type="ECO:0000313" key="3">
    <source>
        <dbReference type="Proteomes" id="UP001219956"/>
    </source>
</evidence>
<dbReference type="PANTHER" id="PTHR14237">
    <property type="entry name" value="MOLYBDOPTERIN COFACTOR SULFURASE MOSC"/>
    <property type="match status" value="1"/>
</dbReference>
<feature type="domain" description="MOSC" evidence="1">
    <location>
        <begin position="114"/>
        <end position="259"/>
    </location>
</feature>
<organism evidence="2 3">
    <name type="scientific">Vogesella aquatica</name>
    <dbReference type="NCBI Taxonomy" id="2984206"/>
    <lineage>
        <taxon>Bacteria</taxon>
        <taxon>Pseudomonadati</taxon>
        <taxon>Pseudomonadota</taxon>
        <taxon>Betaproteobacteria</taxon>
        <taxon>Neisseriales</taxon>
        <taxon>Chromobacteriaceae</taxon>
        <taxon>Vogesella</taxon>
    </lineage>
</organism>
<dbReference type="PANTHER" id="PTHR14237:SF19">
    <property type="entry name" value="MITOCHONDRIAL AMIDOXIME REDUCING COMPONENT 1"/>
    <property type="match status" value="1"/>
</dbReference>
<dbReference type="SUPFAM" id="SSF50800">
    <property type="entry name" value="PK beta-barrel domain-like"/>
    <property type="match status" value="1"/>
</dbReference>
<dbReference type="Pfam" id="PF03476">
    <property type="entry name" value="MOSC_N"/>
    <property type="match status" value="1"/>
</dbReference>
<comment type="caution">
    <text evidence="2">The sequence shown here is derived from an EMBL/GenBank/DDBJ whole genome shotgun (WGS) entry which is preliminary data.</text>
</comment>
<dbReference type="RefSeq" id="WP_272753312.1">
    <property type="nucleotide sequence ID" value="NZ_JAQQLF010000033.1"/>
</dbReference>
<name>A0ABT5J2P0_9NEIS</name>
<dbReference type="PROSITE" id="PS51340">
    <property type="entry name" value="MOSC"/>
    <property type="match status" value="1"/>
</dbReference>
<keyword evidence="3" id="KW-1185">Reference proteome</keyword>
<gene>
    <name evidence="2" type="ORF">PQU95_18155</name>
</gene>
<evidence type="ECO:0000313" key="2">
    <source>
        <dbReference type="EMBL" id="MDC7719128.1"/>
    </source>
</evidence>
<dbReference type="InterPro" id="IPR011037">
    <property type="entry name" value="Pyrv_Knase-like_insert_dom_sf"/>
</dbReference>
<protein>
    <submittedName>
        <fullName evidence="2">MOSC domain-containing protein</fullName>
    </submittedName>
</protein>
<proteinExistence type="predicted"/>
<dbReference type="SUPFAM" id="SSF141673">
    <property type="entry name" value="MOSC N-terminal domain-like"/>
    <property type="match status" value="1"/>
</dbReference>
<sequence length="266" mass="29121">MALTQLFVHPLKSCRGQALDRATVTAQGLADDRVWLVVRPDGSQITARTHPALVQVEAAGAGEGAWQFTAAGLSPLSTDTARFARPHRAQVWKSEFTALCGDTAADAWFSQLLAEPVQLLWLGQTTRVFKDGVTPLSFADGAPFLLISQASLDDLNQRLAAPVSMRQFRPNLVVDDAFAFEEDEWQRIRIGEVEFEVVSRCTRCIFTTIDPDSAVPHPDKQPLATLIGYRRLEEGVCFGVNLVARNSGVLQLGDALTILESKLAFD</sequence>
<dbReference type="Proteomes" id="UP001219956">
    <property type="component" value="Unassembled WGS sequence"/>
</dbReference>